<protein>
    <submittedName>
        <fullName evidence="5">Low molecular weight phosphatase family protein</fullName>
    </submittedName>
</protein>
<dbReference type="EMBL" id="JABACI010000003">
    <property type="protein sequence ID" value="NLP84319.1"/>
    <property type="molecule type" value="Genomic_DNA"/>
</dbReference>
<keyword evidence="2" id="KW-0378">Hydrolase</keyword>
<comment type="similarity">
    <text evidence="1">Belongs to the low molecular weight phosphotyrosine protein phosphatase family.</text>
</comment>
<evidence type="ECO:0000313" key="5">
    <source>
        <dbReference type="EMBL" id="NLP84319.1"/>
    </source>
</evidence>
<evidence type="ECO:0000256" key="2">
    <source>
        <dbReference type="ARBA" id="ARBA00022801"/>
    </source>
</evidence>
<dbReference type="PRINTS" id="PR00719">
    <property type="entry name" value="LMWPTPASE"/>
</dbReference>
<dbReference type="Proteomes" id="UP001429745">
    <property type="component" value="Unassembled WGS sequence"/>
</dbReference>
<feature type="domain" description="Phosphotyrosine protein phosphatase I" evidence="4">
    <location>
        <begin position="66"/>
        <end position="255"/>
    </location>
</feature>
<evidence type="ECO:0000313" key="6">
    <source>
        <dbReference type="Proteomes" id="UP001429745"/>
    </source>
</evidence>
<organism evidence="5 6">
    <name type="scientific">Microbacterium salsuginis</name>
    <dbReference type="NCBI Taxonomy" id="2722803"/>
    <lineage>
        <taxon>Bacteria</taxon>
        <taxon>Bacillati</taxon>
        <taxon>Actinomycetota</taxon>
        <taxon>Actinomycetes</taxon>
        <taxon>Micrococcales</taxon>
        <taxon>Microbacteriaceae</taxon>
        <taxon>Microbacterium</taxon>
    </lineage>
</organism>
<dbReference type="InterPro" id="IPR050438">
    <property type="entry name" value="LMW_PTPase"/>
</dbReference>
<keyword evidence="6" id="KW-1185">Reference proteome</keyword>
<keyword evidence="3" id="KW-0904">Protein phosphatase</keyword>
<dbReference type="SMART" id="SM00226">
    <property type="entry name" value="LMWPc"/>
    <property type="match status" value="1"/>
</dbReference>
<dbReference type="PANTHER" id="PTHR11717:SF31">
    <property type="entry name" value="LOW MOLECULAR WEIGHT PROTEIN-TYROSINE-PHOSPHATASE ETP-RELATED"/>
    <property type="match status" value="1"/>
</dbReference>
<dbReference type="PANTHER" id="PTHR11717">
    <property type="entry name" value="LOW MOLECULAR WEIGHT PROTEIN TYROSINE PHOSPHATASE"/>
    <property type="match status" value="1"/>
</dbReference>
<evidence type="ECO:0000256" key="1">
    <source>
        <dbReference type="ARBA" id="ARBA00011063"/>
    </source>
</evidence>
<dbReference type="InterPro" id="IPR017867">
    <property type="entry name" value="Tyr_phospatase_low_mol_wt"/>
</dbReference>
<dbReference type="InterPro" id="IPR023485">
    <property type="entry name" value="Ptyr_pPase"/>
</dbReference>
<dbReference type="Pfam" id="PF01451">
    <property type="entry name" value="LMWPc"/>
    <property type="match status" value="1"/>
</dbReference>
<gene>
    <name evidence="5" type="ORF">HF576_10690</name>
</gene>
<evidence type="ECO:0000259" key="4">
    <source>
        <dbReference type="SMART" id="SM00226"/>
    </source>
</evidence>
<name>A0ABX1KBI7_9MICO</name>
<dbReference type="Gene3D" id="3.40.50.2300">
    <property type="match status" value="1"/>
</dbReference>
<dbReference type="InterPro" id="IPR036196">
    <property type="entry name" value="Ptyr_pPase_sf"/>
</dbReference>
<dbReference type="SUPFAM" id="SSF52788">
    <property type="entry name" value="Phosphotyrosine protein phosphatases I"/>
    <property type="match status" value="1"/>
</dbReference>
<comment type="caution">
    <text evidence="5">The sequence shown here is derived from an EMBL/GenBank/DDBJ whole genome shotgun (WGS) entry which is preliminary data.</text>
</comment>
<reference evidence="5 6" key="1">
    <citation type="submission" date="2020-04" db="EMBL/GenBank/DDBJ databases">
        <title>CFH 90308 Microbacterium sp.</title>
        <authorList>
            <person name="Nie G."/>
            <person name="Ming H."/>
            <person name="Xia T."/>
        </authorList>
    </citation>
    <scope>NUCLEOTIDE SEQUENCE [LARGE SCALE GENOMIC DNA]</scope>
    <source>
        <strain evidence="5 6">CFH 90308</strain>
    </source>
</reference>
<sequence>MRAIASRPSRQARTVCPPSRQSVRRLRTLPARWPVCVSGTADPVAGSVGWSSTRPRYPTRRTAPLFEILTVCTGNICRSPLAEHLLRARLAPYSPLVASAGTRGLASAPMTDEAVRLAVDLGVPAEVAATHRSRFLLDAMLSQPDLILTMTRDHRREVAELAPARLRSTFTIREFARIASTMSDDELQTAAADGGMDAAARVRAMGLGVAARRGLTMPPTSPDQDDVIDPYGRSWQTYQLSASQLAPAIGHVVRAVSLAVAPAG</sequence>
<accession>A0ABX1KBI7</accession>
<evidence type="ECO:0000256" key="3">
    <source>
        <dbReference type="ARBA" id="ARBA00022912"/>
    </source>
</evidence>
<proteinExistence type="inferred from homology"/>
<dbReference type="RefSeq" id="WP_168912828.1">
    <property type="nucleotide sequence ID" value="NZ_JABACI010000003.1"/>
</dbReference>